<feature type="transmembrane region" description="Helical" evidence="1">
    <location>
        <begin position="6"/>
        <end position="22"/>
    </location>
</feature>
<dbReference type="Proteomes" id="UP000237319">
    <property type="component" value="Unassembled WGS sequence"/>
</dbReference>
<protein>
    <submittedName>
        <fullName evidence="2">Uncharacterized protein</fullName>
    </submittedName>
</protein>
<name>A0A2S5D507_LYSSH</name>
<proteinExistence type="predicted"/>
<keyword evidence="1" id="KW-0812">Transmembrane</keyword>
<evidence type="ECO:0000313" key="3">
    <source>
        <dbReference type="Proteomes" id="UP000237319"/>
    </source>
</evidence>
<reference evidence="2 3" key="1">
    <citation type="submission" date="2017-11" db="EMBL/GenBank/DDBJ databases">
        <title>Genome sequence of Lysinibacillus sphaericus, a lignin-degrading bacteria isolated from municipal solid waste soil.</title>
        <authorList>
            <person name="Persinoti G.F."/>
            <person name="Paixao D.A."/>
            <person name="Bugg T.D."/>
            <person name="Squina F.M."/>
        </authorList>
    </citation>
    <scope>NUCLEOTIDE SEQUENCE [LARGE SCALE GENOMIC DNA]</scope>
    <source>
        <strain evidence="2 3">A1</strain>
    </source>
</reference>
<evidence type="ECO:0000313" key="2">
    <source>
        <dbReference type="EMBL" id="POZ58165.1"/>
    </source>
</evidence>
<organism evidence="2 3">
    <name type="scientific">Lysinibacillus sphaericus</name>
    <name type="common">Bacillus sphaericus</name>
    <dbReference type="NCBI Taxonomy" id="1421"/>
    <lineage>
        <taxon>Bacteria</taxon>
        <taxon>Bacillati</taxon>
        <taxon>Bacillota</taxon>
        <taxon>Bacilli</taxon>
        <taxon>Bacillales</taxon>
        <taxon>Bacillaceae</taxon>
        <taxon>Lysinibacillus</taxon>
    </lineage>
</organism>
<gene>
    <name evidence="2" type="ORF">LYSIN_02949</name>
</gene>
<accession>A0A2S5D507</accession>
<keyword evidence="3" id="KW-1185">Reference proteome</keyword>
<sequence length="55" mass="6440">MYTVILTFIFTTITVLILNYTFQKLIVNPYKFTIKQLFLVPLIISTVITLLFIVI</sequence>
<feature type="transmembrane region" description="Helical" evidence="1">
    <location>
        <begin position="34"/>
        <end position="54"/>
    </location>
</feature>
<keyword evidence="1" id="KW-1133">Transmembrane helix</keyword>
<dbReference type="AlphaFoldDB" id="A0A2S5D507"/>
<dbReference type="EMBL" id="PGLV01000001">
    <property type="protein sequence ID" value="POZ58165.1"/>
    <property type="molecule type" value="Genomic_DNA"/>
</dbReference>
<comment type="caution">
    <text evidence="2">The sequence shown here is derived from an EMBL/GenBank/DDBJ whole genome shotgun (WGS) entry which is preliminary data.</text>
</comment>
<evidence type="ECO:0000256" key="1">
    <source>
        <dbReference type="SAM" id="Phobius"/>
    </source>
</evidence>
<keyword evidence="1" id="KW-0472">Membrane</keyword>